<keyword evidence="3" id="KW-1185">Reference proteome</keyword>
<name>A0ABT8A8T3_9PROT</name>
<dbReference type="PROSITE" id="PS51318">
    <property type="entry name" value="TAT"/>
    <property type="match status" value="1"/>
</dbReference>
<dbReference type="InterPro" id="IPR006311">
    <property type="entry name" value="TAT_signal"/>
</dbReference>
<dbReference type="EMBL" id="JAUFPN010000165">
    <property type="protein sequence ID" value="MDN3566119.1"/>
    <property type="molecule type" value="Genomic_DNA"/>
</dbReference>
<feature type="chain" id="PRO_5045801835" description="Formate dehydrogenase" evidence="1">
    <location>
        <begin position="33"/>
        <end position="76"/>
    </location>
</feature>
<comment type="caution">
    <text evidence="2">The sequence shown here is derived from an EMBL/GenBank/DDBJ whole genome shotgun (WGS) entry which is preliminary data.</text>
</comment>
<evidence type="ECO:0000313" key="3">
    <source>
        <dbReference type="Proteomes" id="UP001529369"/>
    </source>
</evidence>
<evidence type="ECO:0000313" key="2">
    <source>
        <dbReference type="EMBL" id="MDN3566119.1"/>
    </source>
</evidence>
<evidence type="ECO:0008006" key="4">
    <source>
        <dbReference type="Google" id="ProtNLM"/>
    </source>
</evidence>
<evidence type="ECO:0000256" key="1">
    <source>
        <dbReference type="SAM" id="SignalP"/>
    </source>
</evidence>
<accession>A0ABT8A8T3</accession>
<gene>
    <name evidence="2" type="ORF">QWZ14_17250</name>
</gene>
<organism evidence="2 3">
    <name type="scientific">Paeniroseomonas aquatica</name>
    <dbReference type="NCBI Taxonomy" id="373043"/>
    <lineage>
        <taxon>Bacteria</taxon>
        <taxon>Pseudomonadati</taxon>
        <taxon>Pseudomonadota</taxon>
        <taxon>Alphaproteobacteria</taxon>
        <taxon>Acetobacterales</taxon>
        <taxon>Acetobacteraceae</taxon>
        <taxon>Paeniroseomonas</taxon>
    </lineage>
</organism>
<dbReference type="Proteomes" id="UP001529369">
    <property type="component" value="Unassembled WGS sequence"/>
</dbReference>
<keyword evidence="1" id="KW-0732">Signal</keyword>
<sequence length="76" mass="8019">MTDKTGAERRGFLRALGLGTAAAAAGSASAGAAVVQRADTVPAGQAAKENDAQRRAARYVESDEVKAFYRTNRYEQ</sequence>
<protein>
    <recommendedName>
        <fullName evidence="4">Formate dehydrogenase</fullName>
    </recommendedName>
</protein>
<dbReference type="RefSeq" id="WP_290318016.1">
    <property type="nucleotide sequence ID" value="NZ_JAUFPN010000165.1"/>
</dbReference>
<feature type="signal peptide" evidence="1">
    <location>
        <begin position="1"/>
        <end position="32"/>
    </location>
</feature>
<reference evidence="3" key="1">
    <citation type="journal article" date="2019" name="Int. J. Syst. Evol. Microbiol.">
        <title>The Global Catalogue of Microorganisms (GCM) 10K type strain sequencing project: providing services to taxonomists for standard genome sequencing and annotation.</title>
        <authorList>
            <consortium name="The Broad Institute Genomics Platform"/>
            <consortium name="The Broad Institute Genome Sequencing Center for Infectious Disease"/>
            <person name="Wu L."/>
            <person name="Ma J."/>
        </authorList>
    </citation>
    <scope>NUCLEOTIDE SEQUENCE [LARGE SCALE GENOMIC DNA]</scope>
    <source>
        <strain evidence="3">CECT 7131</strain>
    </source>
</reference>
<proteinExistence type="predicted"/>